<evidence type="ECO:0000313" key="3">
    <source>
        <dbReference type="Proteomes" id="UP000286045"/>
    </source>
</evidence>
<comment type="caution">
    <text evidence="2">The sequence shown here is derived from an EMBL/GenBank/DDBJ whole genome shotgun (WGS) entry which is preliminary data.</text>
</comment>
<dbReference type="STRING" id="363999.A0A439DBD9"/>
<evidence type="ECO:0000313" key="2">
    <source>
        <dbReference type="EMBL" id="RWA11727.1"/>
    </source>
</evidence>
<dbReference type="GO" id="GO:0000423">
    <property type="term" value="P:mitophagy"/>
    <property type="evidence" value="ECO:0007669"/>
    <property type="project" value="InterPro"/>
</dbReference>
<keyword evidence="3" id="KW-1185">Reference proteome</keyword>
<dbReference type="GO" id="GO:0140580">
    <property type="term" value="F:mitochondrion autophagosome adaptor activity"/>
    <property type="evidence" value="ECO:0007669"/>
    <property type="project" value="InterPro"/>
</dbReference>
<feature type="compositionally biased region" description="Basic and acidic residues" evidence="1">
    <location>
        <begin position="17"/>
        <end position="27"/>
    </location>
</feature>
<gene>
    <name evidence="2" type="ORF">EKO27_g3377</name>
</gene>
<dbReference type="AlphaFoldDB" id="A0A439DBD9"/>
<accession>A0A439DBD9</accession>
<proteinExistence type="predicted"/>
<evidence type="ECO:0008006" key="4">
    <source>
        <dbReference type="Google" id="ProtNLM"/>
    </source>
</evidence>
<dbReference type="PANTHER" id="PTHR38699">
    <property type="entry name" value="CHROMOSOME 1, WHOLE GENOME SHOTGUN SEQUENCE"/>
    <property type="match status" value="1"/>
</dbReference>
<reference evidence="2 3" key="1">
    <citation type="submission" date="2018-12" db="EMBL/GenBank/DDBJ databases">
        <title>Draft genome sequence of Xylaria grammica IHI A82.</title>
        <authorList>
            <person name="Buettner E."/>
            <person name="Kellner H."/>
        </authorList>
    </citation>
    <scope>NUCLEOTIDE SEQUENCE [LARGE SCALE GENOMIC DNA]</scope>
    <source>
        <strain evidence="2 3">IHI A82</strain>
    </source>
</reference>
<name>A0A439DBD9_9PEZI</name>
<dbReference type="PANTHER" id="PTHR38699:SF1">
    <property type="entry name" value="MITOPHAGY RECEPTOR ATG43"/>
    <property type="match status" value="1"/>
</dbReference>
<evidence type="ECO:0000256" key="1">
    <source>
        <dbReference type="SAM" id="MobiDB-lite"/>
    </source>
</evidence>
<feature type="region of interest" description="Disordered" evidence="1">
    <location>
        <begin position="1"/>
        <end position="61"/>
    </location>
</feature>
<dbReference type="InterPro" id="IPR013898">
    <property type="entry name" value="Atg43"/>
</dbReference>
<dbReference type="Pfam" id="PF08589">
    <property type="entry name" value="ATG43"/>
    <property type="match status" value="1"/>
</dbReference>
<organism evidence="2 3">
    <name type="scientific">Xylaria grammica</name>
    <dbReference type="NCBI Taxonomy" id="363999"/>
    <lineage>
        <taxon>Eukaryota</taxon>
        <taxon>Fungi</taxon>
        <taxon>Dikarya</taxon>
        <taxon>Ascomycota</taxon>
        <taxon>Pezizomycotina</taxon>
        <taxon>Sordariomycetes</taxon>
        <taxon>Xylariomycetidae</taxon>
        <taxon>Xylariales</taxon>
        <taxon>Xylariaceae</taxon>
        <taxon>Xylaria</taxon>
    </lineage>
</organism>
<protein>
    <recommendedName>
        <fullName evidence="4">DUF1770 domain-containing protein</fullName>
    </recommendedName>
</protein>
<dbReference type="Proteomes" id="UP000286045">
    <property type="component" value="Unassembled WGS sequence"/>
</dbReference>
<sequence>MSPIPTQVAEVIQTAHINRDPSPRHDLNPSTAASAKEPARLSRSSSPSPERTRRYEDELDDVDDDEEIPLSILVRPREAPRRRRAASFPPMPDLRFEQSYLHSISGAETWGRVVWITVRDQIMMPLAQGVLYNLAIVGWQHWNRNAQMSGSSVGARLRCWWYGVNNWPLPARAKVKEW</sequence>
<dbReference type="EMBL" id="RYZI01000071">
    <property type="protein sequence ID" value="RWA11727.1"/>
    <property type="molecule type" value="Genomic_DNA"/>
</dbReference>